<dbReference type="Proteomes" id="UP000590412">
    <property type="component" value="Unassembled WGS sequence"/>
</dbReference>
<evidence type="ECO:0000313" key="2">
    <source>
        <dbReference type="EMBL" id="KAF6048805.1"/>
    </source>
</evidence>
<sequence length="96" mass="11139">MDASQQQHELSSIYQEYKSFFPKSELNLEKEPKHIELTTIEGQSIKATVDLRGWSQISLTPARHYETFEAMMQDLSPCFRDKFGSELANRLNSLLQ</sequence>
<feature type="domain" description="GSKIP" evidence="1">
    <location>
        <begin position="31"/>
        <end position="94"/>
    </location>
</feature>
<organism evidence="2 3">
    <name type="scientific">Candida parapsilosis</name>
    <name type="common">Yeast</name>
    <dbReference type="NCBI Taxonomy" id="5480"/>
    <lineage>
        <taxon>Eukaryota</taxon>
        <taxon>Fungi</taxon>
        <taxon>Dikarya</taxon>
        <taxon>Ascomycota</taxon>
        <taxon>Saccharomycotina</taxon>
        <taxon>Pichiomycetes</taxon>
        <taxon>Debaryomycetaceae</taxon>
        <taxon>Candida/Lodderomyces clade</taxon>
        <taxon>Candida</taxon>
    </lineage>
</organism>
<gene>
    <name evidence="2" type="ORF">FOB60_004189</name>
</gene>
<dbReference type="OrthoDB" id="5804279at2759"/>
<dbReference type="Pfam" id="PF05303">
    <property type="entry name" value="GSKIP_dom"/>
    <property type="match status" value="1"/>
</dbReference>
<dbReference type="AlphaFoldDB" id="A0A8X7NHR3"/>
<reference evidence="2" key="1">
    <citation type="submission" date="2020-03" db="EMBL/GenBank/DDBJ databases">
        <title>FDA dAtabase for Regulatory Grade micrObial Sequences (FDA-ARGOS): Supporting development and validation of Infectious Disease Dx tests.</title>
        <authorList>
            <person name="Campos J."/>
            <person name="Goldberg B."/>
            <person name="Tallon L."/>
            <person name="Sadzewicz L."/>
            <person name="Vavikolanu K."/>
            <person name="Mehta A."/>
            <person name="Aluvathingal J."/>
            <person name="Nadendla S."/>
            <person name="Nandy P."/>
            <person name="Geyer C."/>
            <person name="Yan Y."/>
            <person name="Sichtig H."/>
        </authorList>
    </citation>
    <scope>NUCLEOTIDE SEQUENCE [LARGE SCALE GENOMIC DNA]</scope>
    <source>
        <strain evidence="2">FDAARGOS_652</strain>
    </source>
</reference>
<dbReference type="InterPro" id="IPR007967">
    <property type="entry name" value="GSKIP_dom"/>
</dbReference>
<proteinExistence type="predicted"/>
<evidence type="ECO:0000259" key="1">
    <source>
        <dbReference type="Pfam" id="PF05303"/>
    </source>
</evidence>
<dbReference type="EMBL" id="JABWAB010000006">
    <property type="protein sequence ID" value="KAF6048805.1"/>
    <property type="molecule type" value="Genomic_DNA"/>
</dbReference>
<dbReference type="InterPro" id="IPR023231">
    <property type="entry name" value="GSKIP_dom_sf"/>
</dbReference>
<name>A0A8X7NHR3_CANPA</name>
<comment type="caution">
    <text evidence="2">The sequence shown here is derived from an EMBL/GenBank/DDBJ whole genome shotgun (WGS) entry which is preliminary data.</text>
</comment>
<dbReference type="Gene3D" id="3.30.2280.10">
    <property type="entry name" value="Hypothetical protein (hspc210)"/>
    <property type="match status" value="1"/>
</dbReference>
<protein>
    <recommendedName>
        <fullName evidence="1">GSKIP domain-containing protein</fullName>
    </recommendedName>
</protein>
<evidence type="ECO:0000313" key="3">
    <source>
        <dbReference type="Proteomes" id="UP000590412"/>
    </source>
</evidence>
<accession>A0A8X7NHR3</accession>
<dbReference type="SUPFAM" id="SSF103107">
    <property type="entry name" value="Hypothetical protein c14orf129, hspc210"/>
    <property type="match status" value="1"/>
</dbReference>